<dbReference type="EMBL" id="QGUI02000034">
    <property type="protein sequence ID" value="MFO7191523.1"/>
    <property type="molecule type" value="Genomic_DNA"/>
</dbReference>
<evidence type="ECO:0000256" key="1">
    <source>
        <dbReference type="SAM" id="MobiDB-lite"/>
    </source>
</evidence>
<comment type="caution">
    <text evidence="2">The sequence shown here is derived from an EMBL/GenBank/DDBJ whole genome shotgun (WGS) entry which is preliminary data.</text>
</comment>
<feature type="region of interest" description="Disordered" evidence="1">
    <location>
        <begin position="1"/>
        <end position="84"/>
    </location>
</feature>
<gene>
    <name evidence="2" type="ORF">DIU77_004700</name>
</gene>
<organism evidence="2 3">
    <name type="scientific">Thermocrispum agreste</name>
    <dbReference type="NCBI Taxonomy" id="37925"/>
    <lineage>
        <taxon>Bacteria</taxon>
        <taxon>Bacillati</taxon>
        <taxon>Actinomycetota</taxon>
        <taxon>Actinomycetes</taxon>
        <taxon>Pseudonocardiales</taxon>
        <taxon>Pseudonocardiaceae</taxon>
        <taxon>Thermocrispum</taxon>
    </lineage>
</organism>
<accession>A0ABD6FCE8</accession>
<feature type="compositionally biased region" description="Basic and acidic residues" evidence="1">
    <location>
        <begin position="46"/>
        <end position="58"/>
    </location>
</feature>
<evidence type="ECO:0000313" key="2">
    <source>
        <dbReference type="EMBL" id="MFO7191523.1"/>
    </source>
</evidence>
<sequence length="84" mass="9390">MTEKLTEKLTNLTKSDEKSTENGTPVPPEEFPAVATSKKRNTFRRHAAEATADHERRVTVTAPITAQPPRSPLSYWMPRSAGLR</sequence>
<proteinExistence type="predicted"/>
<evidence type="ECO:0000313" key="3">
    <source>
        <dbReference type="Proteomes" id="UP000249324"/>
    </source>
</evidence>
<dbReference type="AlphaFoldDB" id="A0ABD6FCE8"/>
<protein>
    <submittedName>
        <fullName evidence="2">Uncharacterized protein</fullName>
    </submittedName>
</protein>
<reference evidence="2 3" key="1">
    <citation type="journal article" date="2021" name="BMC Genomics">
        <title>Genome-resolved metagenome and metatranscriptome analyses of thermophilic composting reveal key bacterial players and their metabolic interactions.</title>
        <authorList>
            <person name="Braga L.P.P."/>
            <person name="Pereira R.V."/>
            <person name="Martins L.F."/>
            <person name="Moura L.M.S."/>
            <person name="Sanchez F.B."/>
            <person name="Patane J.S.L."/>
            <person name="da Silva A.M."/>
            <person name="Setubal J.C."/>
        </authorList>
    </citation>
    <scope>NUCLEOTIDE SEQUENCE [LARGE SCALE GENOMIC DNA]</scope>
    <source>
        <strain evidence="2">ZC4RG45</strain>
    </source>
</reference>
<name>A0ABD6FCE8_9PSEU</name>
<dbReference type="Proteomes" id="UP000249324">
    <property type="component" value="Unassembled WGS sequence"/>
</dbReference>